<dbReference type="AlphaFoldDB" id="A0A2P2ECQ7"/>
<comment type="caution">
    <text evidence="7">The sequence shown here is derived from an EMBL/GenBank/DDBJ whole genome shotgun (WGS) entry which is preliminary data.</text>
</comment>
<evidence type="ECO:0000256" key="1">
    <source>
        <dbReference type="ARBA" id="ARBA00002633"/>
    </source>
</evidence>
<dbReference type="Proteomes" id="UP000245086">
    <property type="component" value="Unassembled WGS sequence"/>
</dbReference>
<sequence length="171" mass="17790">MDRTEKAEVVETLKSVFNANSVVVFAHYTGMTVAELTDLRIKASAVGAGVKVVKNRLARLALEGHPGEGAHVLLKGPTAVAYSEDPTVAPKLMADFAKSNDKLVLTGGFMGGTVLDANGVKSLATLPSLDELRAKLIGVIQAPAQKIAAVVQTPAGQLARVLKAYADKNAA</sequence>
<dbReference type="InterPro" id="IPR043141">
    <property type="entry name" value="Ribosomal_uL10-like_sf"/>
</dbReference>
<evidence type="ECO:0000256" key="4">
    <source>
        <dbReference type="ARBA" id="ARBA00023274"/>
    </source>
</evidence>
<keyword evidence="3 6" id="KW-0689">Ribosomal protein</keyword>
<evidence type="ECO:0000313" key="7">
    <source>
        <dbReference type="EMBL" id="GBF58843.1"/>
    </source>
</evidence>
<comment type="function">
    <text evidence="1 6">Forms part of the ribosomal stalk, playing a central role in the interaction of the ribosome with GTP-bound translation factors.</text>
</comment>
<evidence type="ECO:0000256" key="5">
    <source>
        <dbReference type="ARBA" id="ARBA00035202"/>
    </source>
</evidence>
<dbReference type="GO" id="GO:0015934">
    <property type="term" value="C:large ribosomal subunit"/>
    <property type="evidence" value="ECO:0007669"/>
    <property type="project" value="InterPro"/>
</dbReference>
<proteinExistence type="inferred from homology"/>
<accession>A0A2P2ECQ7</accession>
<evidence type="ECO:0000256" key="3">
    <source>
        <dbReference type="ARBA" id="ARBA00022980"/>
    </source>
</evidence>
<dbReference type="OrthoDB" id="9791972at2"/>
<evidence type="ECO:0000256" key="6">
    <source>
        <dbReference type="HAMAP-Rule" id="MF_00362"/>
    </source>
</evidence>
<dbReference type="InterPro" id="IPR002363">
    <property type="entry name" value="Ribosomal_uL10_CS_bac"/>
</dbReference>
<keyword evidence="6" id="KW-0699">rRNA-binding</keyword>
<dbReference type="Gene3D" id="3.30.70.1730">
    <property type="match status" value="1"/>
</dbReference>
<evidence type="ECO:0000313" key="8">
    <source>
        <dbReference type="Proteomes" id="UP000245086"/>
    </source>
</evidence>
<reference evidence="7 8" key="1">
    <citation type="journal article" date="2018" name="Genome Announc.">
        <title>Draft Genome Sequence of "Candidatus Phycosocius bacilliformis," an Alphaproteobacterial Ectosymbiont of the Hydrocarbon-Producing Green Alga Botryococcus braunii.</title>
        <authorList>
            <person name="Tanabe Y."/>
            <person name="Yamaguchi H."/>
            <person name="Watanabe M.M."/>
        </authorList>
    </citation>
    <scope>NUCLEOTIDE SEQUENCE [LARGE SCALE GENOMIC DNA]</scope>
    <source>
        <strain evidence="7 8">BOTRYCO-2</strain>
    </source>
</reference>
<name>A0A2P2ECQ7_9PROT</name>
<evidence type="ECO:0000256" key="2">
    <source>
        <dbReference type="ARBA" id="ARBA00008889"/>
    </source>
</evidence>
<comment type="subunit">
    <text evidence="6">Part of the ribosomal stalk of the 50S ribosomal subunit. The N-terminus interacts with L11 and the large rRNA to form the base of the stalk. The C-terminus forms an elongated spine to which L12 dimers bind in a sequential fashion forming a multimeric L10(L12)X complex.</text>
</comment>
<keyword evidence="8" id="KW-1185">Reference proteome</keyword>
<dbReference type="Pfam" id="PF00466">
    <property type="entry name" value="Ribosomal_L10"/>
    <property type="match status" value="1"/>
</dbReference>
<dbReference type="Gene3D" id="6.10.250.290">
    <property type="match status" value="1"/>
</dbReference>
<dbReference type="GO" id="GO:0070180">
    <property type="term" value="F:large ribosomal subunit rRNA binding"/>
    <property type="evidence" value="ECO:0007669"/>
    <property type="project" value="UniProtKB-UniRule"/>
</dbReference>
<keyword evidence="4 6" id="KW-0687">Ribonucleoprotein</keyword>
<dbReference type="HAMAP" id="MF_00362">
    <property type="entry name" value="Ribosomal_uL10"/>
    <property type="match status" value="1"/>
</dbReference>
<gene>
    <name evidence="6 7" type="primary">rplJ</name>
    <name evidence="7" type="ORF">PbB2_02532</name>
</gene>
<dbReference type="SUPFAM" id="SSF160369">
    <property type="entry name" value="Ribosomal protein L10-like"/>
    <property type="match status" value="1"/>
</dbReference>
<dbReference type="NCBIfam" id="NF000955">
    <property type="entry name" value="PRK00099.1-1"/>
    <property type="match status" value="1"/>
</dbReference>
<organism evidence="7 8">
    <name type="scientific">Candidatus Phycosocius bacilliformis</name>
    <dbReference type="NCBI Taxonomy" id="1445552"/>
    <lineage>
        <taxon>Bacteria</taxon>
        <taxon>Pseudomonadati</taxon>
        <taxon>Pseudomonadota</taxon>
        <taxon>Alphaproteobacteria</taxon>
        <taxon>Caulobacterales</taxon>
        <taxon>Caulobacterales incertae sedis</taxon>
        <taxon>Candidatus Phycosocius</taxon>
    </lineage>
</organism>
<dbReference type="CDD" id="cd05797">
    <property type="entry name" value="Ribosomal_L10"/>
    <property type="match status" value="1"/>
</dbReference>
<dbReference type="EMBL" id="BFBR01000008">
    <property type="protein sequence ID" value="GBF58843.1"/>
    <property type="molecule type" value="Genomic_DNA"/>
</dbReference>
<keyword evidence="6" id="KW-0694">RNA-binding</keyword>
<dbReference type="InterPro" id="IPR022973">
    <property type="entry name" value="Ribosomal_uL10_bac"/>
</dbReference>
<dbReference type="RefSeq" id="WP_108985788.1">
    <property type="nucleotide sequence ID" value="NZ_BFBR01000008.1"/>
</dbReference>
<protein>
    <recommendedName>
        <fullName evidence="5 6">Large ribosomal subunit protein uL10</fullName>
    </recommendedName>
</protein>
<dbReference type="PANTHER" id="PTHR11560">
    <property type="entry name" value="39S RIBOSOMAL PROTEIN L10, MITOCHONDRIAL"/>
    <property type="match status" value="1"/>
</dbReference>
<dbReference type="InterPro" id="IPR047865">
    <property type="entry name" value="Ribosomal_uL10_bac_type"/>
</dbReference>
<dbReference type="InterPro" id="IPR001790">
    <property type="entry name" value="Ribosomal_uL10"/>
</dbReference>
<dbReference type="GO" id="GO:0006412">
    <property type="term" value="P:translation"/>
    <property type="evidence" value="ECO:0007669"/>
    <property type="project" value="UniProtKB-UniRule"/>
</dbReference>
<comment type="similarity">
    <text evidence="2 6">Belongs to the universal ribosomal protein uL10 family.</text>
</comment>
<dbReference type="PROSITE" id="PS01109">
    <property type="entry name" value="RIBOSOMAL_L10"/>
    <property type="match status" value="1"/>
</dbReference>
<dbReference type="GO" id="GO:0003735">
    <property type="term" value="F:structural constituent of ribosome"/>
    <property type="evidence" value="ECO:0007669"/>
    <property type="project" value="InterPro"/>
</dbReference>